<proteinExistence type="predicted"/>
<protein>
    <submittedName>
        <fullName evidence="1">Uncharacterized protein</fullName>
    </submittedName>
</protein>
<keyword evidence="2" id="KW-1185">Reference proteome</keyword>
<organism evidence="1 2">
    <name type="scientific">Orbilia ellipsospora</name>
    <dbReference type="NCBI Taxonomy" id="2528407"/>
    <lineage>
        <taxon>Eukaryota</taxon>
        <taxon>Fungi</taxon>
        <taxon>Dikarya</taxon>
        <taxon>Ascomycota</taxon>
        <taxon>Pezizomycotina</taxon>
        <taxon>Orbiliomycetes</taxon>
        <taxon>Orbiliales</taxon>
        <taxon>Orbiliaceae</taxon>
        <taxon>Orbilia</taxon>
    </lineage>
</organism>
<comment type="caution">
    <text evidence="1">The sequence shown here is derived from an EMBL/GenBank/DDBJ whole genome shotgun (WGS) entry which is preliminary data.</text>
</comment>
<dbReference type="EMBL" id="JAVHJO010000007">
    <property type="protein sequence ID" value="KAK6538628.1"/>
    <property type="molecule type" value="Genomic_DNA"/>
</dbReference>
<accession>A0AAV9X965</accession>
<dbReference type="AlphaFoldDB" id="A0AAV9X965"/>
<evidence type="ECO:0000313" key="2">
    <source>
        <dbReference type="Proteomes" id="UP001365542"/>
    </source>
</evidence>
<name>A0AAV9X965_9PEZI</name>
<dbReference type="Proteomes" id="UP001365542">
    <property type="component" value="Unassembled WGS sequence"/>
</dbReference>
<gene>
    <name evidence="1" type="ORF">TWF694_010206</name>
</gene>
<evidence type="ECO:0000313" key="1">
    <source>
        <dbReference type="EMBL" id="KAK6538628.1"/>
    </source>
</evidence>
<sequence>MSYLQDVTSIDDWRQLANSFTPSDTNVLLLYSSQSMLISLSAIATNNLSNAIKLLNQDSAYDNVRIWYYKLDLTPILVRPNRQSPTSFFNPPFQIGFYIYQGQNVVAKINGMNVQSTYQIVDEIGKARTPAGGGCPVYTVRDPPSTVTVYSTMAATATVTVPQYITVYGTHSSMDTLPTPTDSTDNPNDPMATDAGMRRLRRRAPQNRNLFGMGRRG</sequence>
<reference evidence="1 2" key="1">
    <citation type="submission" date="2019-10" db="EMBL/GenBank/DDBJ databases">
        <authorList>
            <person name="Palmer J.M."/>
        </authorList>
    </citation>
    <scope>NUCLEOTIDE SEQUENCE [LARGE SCALE GENOMIC DNA]</scope>
    <source>
        <strain evidence="1 2">TWF694</strain>
    </source>
</reference>